<name>A0A418V4G1_RHOPL</name>
<keyword evidence="3" id="KW-0378">Hydrolase</keyword>
<dbReference type="GO" id="GO:0016787">
    <property type="term" value="F:hydrolase activity"/>
    <property type="evidence" value="ECO:0007669"/>
    <property type="project" value="UniProtKB-KW"/>
</dbReference>
<feature type="compositionally biased region" description="Low complexity" evidence="1">
    <location>
        <begin position="1"/>
        <end position="12"/>
    </location>
</feature>
<dbReference type="InterPro" id="IPR001466">
    <property type="entry name" value="Beta-lactam-related"/>
</dbReference>
<evidence type="ECO:0000259" key="2">
    <source>
        <dbReference type="Pfam" id="PF00144"/>
    </source>
</evidence>
<evidence type="ECO:0000313" key="4">
    <source>
        <dbReference type="Proteomes" id="UP000285523"/>
    </source>
</evidence>
<dbReference type="EMBL" id="QYYD01000014">
    <property type="protein sequence ID" value="RJF70974.1"/>
    <property type="molecule type" value="Genomic_DNA"/>
</dbReference>
<dbReference type="SUPFAM" id="SSF56601">
    <property type="entry name" value="beta-lactamase/transpeptidase-like"/>
    <property type="match status" value="1"/>
</dbReference>
<reference evidence="3 4" key="1">
    <citation type="submission" date="2018-09" db="EMBL/GenBank/DDBJ databases">
        <title>Draft genome sequence of Rhodopseudomonas palustris 2.1.18.</title>
        <authorList>
            <person name="Robertson S.L."/>
            <person name="Meyer T.E."/>
            <person name="Kyndt J.A."/>
        </authorList>
    </citation>
    <scope>NUCLEOTIDE SEQUENCE [LARGE SCALE GENOMIC DNA]</scope>
    <source>
        <strain evidence="3 4">2.1.18</strain>
    </source>
</reference>
<evidence type="ECO:0000256" key="1">
    <source>
        <dbReference type="SAM" id="MobiDB-lite"/>
    </source>
</evidence>
<protein>
    <submittedName>
        <fullName evidence="3">Class A beta-lactamase-related serine hydrolase</fullName>
    </submittedName>
</protein>
<gene>
    <name evidence="3" type="ORF">D4Q52_15230</name>
</gene>
<feature type="domain" description="Beta-lactamase-related" evidence="2">
    <location>
        <begin position="38"/>
        <end position="394"/>
    </location>
</feature>
<sequence length="407" mass="44751">MTASAAATTAKAPQTPQLDQARPETIGLSPVRLQAMSDAFKREIDKGNIPGVTVLVSRRGHIGWFEALGRQAPGSDAAMRTDSLFRIFSMTKPIVSVGIMQLVEDGYLQLDDPLQKFIPEFENTNVGVVEHGKLDLVPLNRPITIQDLLRHTSGITYDHVGDGPIHRMYRESRVRSRKITTEEHARLIAEMPLVCQPGAGWNYSRSTDILGRVIEVISGKSLGAFLTERILAPLQMTETAFHTGAENKHRLAEPFPTDPWTGDPVALFNMLEKPVMESGGGGLVSTTMDYARFCQMLLSGGSLHGTRIIGRKTLQLMASNHLEPHIPPDNYILPPGHGFGLGFAVRTEPGIAPFPGSVGQFYWSGIAGTFFWIDPAEDLFAVFMSQGPGQREYFRTLVRNLVYAAVE</sequence>
<comment type="caution">
    <text evidence="3">The sequence shown here is derived from an EMBL/GenBank/DDBJ whole genome shotgun (WGS) entry which is preliminary data.</text>
</comment>
<dbReference type="PANTHER" id="PTHR43283:SF3">
    <property type="entry name" value="BETA-LACTAMASE FAMILY PROTEIN (AFU_ORTHOLOGUE AFUA_5G07500)"/>
    <property type="match status" value="1"/>
</dbReference>
<dbReference type="Pfam" id="PF00144">
    <property type="entry name" value="Beta-lactamase"/>
    <property type="match status" value="1"/>
</dbReference>
<dbReference type="PANTHER" id="PTHR43283">
    <property type="entry name" value="BETA-LACTAMASE-RELATED"/>
    <property type="match status" value="1"/>
</dbReference>
<dbReference type="RefSeq" id="WP_119857411.1">
    <property type="nucleotide sequence ID" value="NZ_QYYD01000014.1"/>
</dbReference>
<organism evidence="3 4">
    <name type="scientific">Rhodopseudomonas palustris</name>
    <dbReference type="NCBI Taxonomy" id="1076"/>
    <lineage>
        <taxon>Bacteria</taxon>
        <taxon>Pseudomonadati</taxon>
        <taxon>Pseudomonadota</taxon>
        <taxon>Alphaproteobacteria</taxon>
        <taxon>Hyphomicrobiales</taxon>
        <taxon>Nitrobacteraceae</taxon>
        <taxon>Rhodopseudomonas</taxon>
    </lineage>
</organism>
<evidence type="ECO:0000313" key="3">
    <source>
        <dbReference type="EMBL" id="RJF70974.1"/>
    </source>
</evidence>
<dbReference type="InterPro" id="IPR050789">
    <property type="entry name" value="Diverse_Enzym_Activities"/>
</dbReference>
<dbReference type="AlphaFoldDB" id="A0A418V4G1"/>
<dbReference type="InterPro" id="IPR012338">
    <property type="entry name" value="Beta-lactam/transpept-like"/>
</dbReference>
<dbReference type="Gene3D" id="3.40.710.10">
    <property type="entry name" value="DD-peptidase/beta-lactamase superfamily"/>
    <property type="match status" value="1"/>
</dbReference>
<proteinExistence type="predicted"/>
<accession>A0A418V4G1</accession>
<feature type="region of interest" description="Disordered" evidence="1">
    <location>
        <begin position="1"/>
        <end position="25"/>
    </location>
</feature>
<dbReference type="Proteomes" id="UP000285523">
    <property type="component" value="Unassembled WGS sequence"/>
</dbReference>
<dbReference type="OrthoDB" id="9808046at2"/>